<protein>
    <submittedName>
        <fullName evidence="1">Uncharacterized protein</fullName>
    </submittedName>
</protein>
<organism evidence="1 2">
    <name type="scientific">Mucilaginibacter gracilis</name>
    <dbReference type="NCBI Taxonomy" id="423350"/>
    <lineage>
        <taxon>Bacteria</taxon>
        <taxon>Pseudomonadati</taxon>
        <taxon>Bacteroidota</taxon>
        <taxon>Sphingobacteriia</taxon>
        <taxon>Sphingobacteriales</taxon>
        <taxon>Sphingobacteriaceae</taxon>
        <taxon>Mucilaginibacter</taxon>
    </lineage>
</organism>
<dbReference type="RefSeq" id="WP_121199109.1">
    <property type="nucleotide sequence ID" value="NZ_RBKU01000001.1"/>
</dbReference>
<proteinExistence type="predicted"/>
<keyword evidence="2" id="KW-1185">Reference proteome</keyword>
<gene>
    <name evidence="1" type="ORF">BDD43_3846</name>
</gene>
<name>A0A495J3S3_9SPHI</name>
<dbReference type="EMBL" id="RBKU01000001">
    <property type="protein sequence ID" value="RKR83635.1"/>
    <property type="molecule type" value="Genomic_DNA"/>
</dbReference>
<reference evidence="1 2" key="1">
    <citation type="submission" date="2018-10" db="EMBL/GenBank/DDBJ databases">
        <title>Genomic Encyclopedia of Archaeal and Bacterial Type Strains, Phase II (KMG-II): from individual species to whole genera.</title>
        <authorList>
            <person name="Goeker M."/>
        </authorList>
    </citation>
    <scope>NUCLEOTIDE SEQUENCE [LARGE SCALE GENOMIC DNA]</scope>
    <source>
        <strain evidence="1 2">DSM 18602</strain>
    </source>
</reference>
<comment type="caution">
    <text evidence="1">The sequence shown here is derived from an EMBL/GenBank/DDBJ whole genome shotgun (WGS) entry which is preliminary data.</text>
</comment>
<dbReference type="OrthoDB" id="9990729at2"/>
<dbReference type="AlphaFoldDB" id="A0A495J3S3"/>
<sequence>MKKALIGALIVVLVLGSSFHFSIVYLNYIRTLGIGFTPGISILKPDNYAAAHKDIFIVQR</sequence>
<accession>A0A495J3S3</accession>
<evidence type="ECO:0000313" key="2">
    <source>
        <dbReference type="Proteomes" id="UP000268007"/>
    </source>
</evidence>
<dbReference type="Proteomes" id="UP000268007">
    <property type="component" value="Unassembled WGS sequence"/>
</dbReference>
<evidence type="ECO:0000313" key="1">
    <source>
        <dbReference type="EMBL" id="RKR83635.1"/>
    </source>
</evidence>